<feature type="region of interest" description="Disordered" evidence="12">
    <location>
        <begin position="1491"/>
        <end position="1524"/>
    </location>
</feature>
<evidence type="ECO:0000256" key="2">
    <source>
        <dbReference type="ARBA" id="ARBA00005446"/>
    </source>
</evidence>
<accession>A0AAV4M0A0</accession>
<feature type="region of interest" description="Disordered" evidence="12">
    <location>
        <begin position="801"/>
        <end position="824"/>
    </location>
</feature>
<dbReference type="Gene3D" id="1.10.10.10">
    <property type="entry name" value="Winged helix-like DNA-binding domain superfamily/Winged helix DNA-binding domain"/>
    <property type="match status" value="1"/>
</dbReference>
<dbReference type="GO" id="GO:0016787">
    <property type="term" value="F:hydrolase activity"/>
    <property type="evidence" value="ECO:0007669"/>
    <property type="project" value="UniProtKB-KW"/>
</dbReference>
<dbReference type="SMART" id="SM00956">
    <property type="entry name" value="RQC"/>
    <property type="match status" value="1"/>
</dbReference>
<dbReference type="InterPro" id="IPR032284">
    <property type="entry name" value="RecQ_Zn-bd"/>
</dbReference>
<evidence type="ECO:0000256" key="9">
    <source>
        <dbReference type="ARBA" id="ARBA00023242"/>
    </source>
</evidence>
<feature type="compositionally biased region" description="Low complexity" evidence="12">
    <location>
        <begin position="553"/>
        <end position="580"/>
    </location>
</feature>
<comment type="caution">
    <text evidence="15">The sequence shown here is derived from an EMBL/GenBank/DDBJ whole genome shotgun (WGS) entry which is preliminary data.</text>
</comment>
<comment type="similarity">
    <text evidence="2">Belongs to the helicase family. RecQ subfamily.</text>
</comment>
<protein>
    <recommendedName>
        <fullName evidence="11">DNA 3'-5' helicase</fullName>
        <ecNumber evidence="11">5.6.2.4</ecNumber>
    </recommendedName>
</protein>
<dbReference type="GO" id="GO:0000724">
    <property type="term" value="P:double-strand break repair via homologous recombination"/>
    <property type="evidence" value="ECO:0007669"/>
    <property type="project" value="TreeGrafter"/>
</dbReference>
<dbReference type="InterPro" id="IPR011545">
    <property type="entry name" value="DEAD/DEAH_box_helicase_dom"/>
</dbReference>
<dbReference type="EC" id="5.6.2.4" evidence="11"/>
<comment type="subcellular location">
    <subcellularLocation>
        <location evidence="1">Nucleus</location>
    </subcellularLocation>
</comment>
<dbReference type="PROSITE" id="PS51192">
    <property type="entry name" value="HELICASE_ATP_BIND_1"/>
    <property type="match status" value="1"/>
</dbReference>
<dbReference type="NCBIfam" id="TIGR00614">
    <property type="entry name" value="recQ_fam"/>
    <property type="match status" value="1"/>
</dbReference>
<feature type="compositionally biased region" description="Low complexity" evidence="12">
    <location>
        <begin position="182"/>
        <end position="193"/>
    </location>
</feature>
<keyword evidence="6" id="KW-0067">ATP-binding</keyword>
<dbReference type="FunFam" id="3.40.50.300:FF:001389">
    <property type="entry name" value="ATP-dependent DNA helicase RecQ"/>
    <property type="match status" value="1"/>
</dbReference>
<dbReference type="GO" id="GO:0005737">
    <property type="term" value="C:cytoplasm"/>
    <property type="evidence" value="ECO:0007669"/>
    <property type="project" value="TreeGrafter"/>
</dbReference>
<feature type="region of interest" description="Disordered" evidence="12">
    <location>
        <begin position="1609"/>
        <end position="1628"/>
    </location>
</feature>
<dbReference type="Pfam" id="PF00271">
    <property type="entry name" value="Helicase_C"/>
    <property type="match status" value="1"/>
</dbReference>
<evidence type="ECO:0000256" key="5">
    <source>
        <dbReference type="ARBA" id="ARBA00022806"/>
    </source>
</evidence>
<dbReference type="InterPro" id="IPR027417">
    <property type="entry name" value="P-loop_NTPase"/>
</dbReference>
<dbReference type="InterPro" id="IPR001650">
    <property type="entry name" value="Helicase_C-like"/>
</dbReference>
<keyword evidence="8" id="KW-0413">Isomerase</keyword>
<dbReference type="CDD" id="cd17920">
    <property type="entry name" value="DEXHc_RecQ"/>
    <property type="match status" value="1"/>
</dbReference>
<evidence type="ECO:0000259" key="14">
    <source>
        <dbReference type="PROSITE" id="PS51194"/>
    </source>
</evidence>
<feature type="region of interest" description="Disordered" evidence="12">
    <location>
        <begin position="755"/>
        <end position="780"/>
    </location>
</feature>
<keyword evidence="3" id="KW-0547">Nucleotide-binding</keyword>
<evidence type="ECO:0000259" key="13">
    <source>
        <dbReference type="PROSITE" id="PS51192"/>
    </source>
</evidence>
<feature type="region of interest" description="Disordered" evidence="12">
    <location>
        <begin position="1639"/>
        <end position="1683"/>
    </location>
</feature>
<feature type="region of interest" description="Disordered" evidence="12">
    <location>
        <begin position="1"/>
        <end position="137"/>
    </location>
</feature>
<feature type="compositionally biased region" description="Basic and acidic residues" evidence="12">
    <location>
        <begin position="585"/>
        <end position="595"/>
    </location>
</feature>
<dbReference type="SMART" id="SM00490">
    <property type="entry name" value="HELICc"/>
    <property type="match status" value="1"/>
</dbReference>
<dbReference type="GO" id="GO:0005634">
    <property type="term" value="C:nucleus"/>
    <property type="evidence" value="ECO:0007669"/>
    <property type="project" value="UniProtKB-SubCell"/>
</dbReference>
<evidence type="ECO:0000256" key="3">
    <source>
        <dbReference type="ARBA" id="ARBA00022741"/>
    </source>
</evidence>
<sequence length="2018" mass="217040">MRGARLKRGSGQHDRELSLVELDAREPPAMSGEMAPKHQPRSRRGGRVGLLAVLEARNQQKTETEVERRPLLHRMSSGGSGSEGRASRRNSISNGEDGRKEAQRRPSRLIKSKTEESPSNDTEGEMTMSQEEAKSLEKSLSGLDFDSLFSGMDVYTDEASLAPEEAVWISSELVEENGSRGDASSDMQSSAASGPFGRGDANHDFPSELDIQETCEELRILSDEMDIDVILSGERGPSIPFLPTLWAKKTPSDKQPEKVVVEALKITHGQRVLNSSVSSMATVFDQESAADDGALRVGGWTGKTAAIKRTLSATAEVAEKVSGEGDEGAGKPDVCPSPGLFDSHGSTDLDVDTDALVEKPMPGVDISEVDKEVLDTTGSRTQGASDGEKHALFQKVAAILRGCGGNVHDDVPKEVGDDVASDAPLEDLFGNSCTAPSQQVDAKDAVKAEVGGAGLEASAGATARDVGVDRGRLFIGSSLEPFMEIDLTEVSEEEGKSYIGSRVVVGAVGCGGAGQLGSGLGARVAAAEGQRGKETTTKWSIDTVIEPTGLGGLPPSNGGSTRHSVSSTSSVSAKQSRSASPVSDGSRRSHTSDRGSRRRGSVCGYIPDNSVITEAVSFFAVKHLVALVREISECLAGGDDVAERWEHVLGMQARAQRYINEAVRVNFEYDDLRQYQLLLPRTLGSGVVQRQELEPADSVGSVGKVVQVERDEQVERVERDERAEQNVAPTWERKTSSSVGLLKEPAELVGVPMWQRKDEPSAAPSAERNRCPTQNLFDNDDDELDYEMQVDDEEVVEEVEERVDSSESAPTKRLLSTESASEETCRPNIRTMSELKRLKAEEKLAAKGKTVDSVKQPKTKQRKTSAKVVDEDDDDEFISTADIEQEEAGDVADLSDPLWEARKAYMDKINANEISGMDLRVPCEVMQANAQLFRQNFEFSDKVNDINRRVFGYSSFRGVQLAAINSVLLGRDCFLMMATGGGKSHCYQLPSMLVGGLVVVFSPLISLMEDQMRVLRSYGINADTINASTTGAAVRQLSKRYFDERFENGSILFITPEKFGKSATLLRLLDDLNDAEKLKLFVIDEAHCVSHWGLSFRKDYRNLCTLKSKYPNVPILAMTATATPDVAEDIMQVLRIPTCVRLRTTINRPNLWIECREKSKDYLKEMIGIVKALSGCGIVYTLTVSDSEKVAGALRQAGISVGAYHAKLDITARKEVQERWTRGRIRVMVATIAFGMGIDKSDVRFVFHTSAPVTILGYYQEIGRAGRDGRFSTTILWYNLRDFERHRNLGQKTGTSAKAKMVAGEELCENPSLSNMREFCQNKSTCRRLLLFRAFGENPEGVLPQNCRACDNCCLNLMMQRVDATDDAITVCAFVQETMRYRVKGILTMNMLCDALRGSNRSLMLKYRLNENSHHGALRSRTPKYVCQVIQEMVNLRILREVRRNSKRFGRTVLLPGTSVQKLMRRQLDVNIICYRHVELPEAMVAGASPAKRGAAEQALPTPKKSPQNTSAGAREGDVAPQKGADVTKIVQALKAAANAGRKDREAAGDIENVASQRLPITRDNNLNLVARGFRVLSAPDNVPKRSGSGDSATNGGEARDRITRSASDAGLTLSPAVSAPGTTSNQRVERGLATVSKLSQNVTGSQQSAVTISSATESSGGSAGRGSAAGSRAPTPAAKETSVDMEAALHNNIRRKLPLGLVLGDLGAHGGDELHGADDAGVAVGLRHEDGLHAHHGLGQVVAHANGLLDQPAGAEEVQVGVGHAARGGVVDLVAPVEVAGVEGVDEEADVVHAEPAVGGDGGADVVAGGGVVVEPVVHADLVEVQEVVLVQARRHEGDLGGGGREGRMTGVLPPVRAASKRPGAYSGVVTARLTEVDAGVGARQQEQHALVAEDAPQFGELEVELRDVDVRQVTAVFAMEARTAVRGIGTVGRGCGGPLGGRGVGGWPRAAFSGAMRFDRGRGVLGRAGRGRCDARPDGIERGELGNLVVLAGFRSRFVLGGVHPAGRRALLRGRI</sequence>
<dbReference type="PROSITE" id="PS51194">
    <property type="entry name" value="HELICASE_CTER"/>
    <property type="match status" value="1"/>
</dbReference>
<dbReference type="InterPro" id="IPR014001">
    <property type="entry name" value="Helicase_ATP-bd"/>
</dbReference>
<dbReference type="PANTHER" id="PTHR13710">
    <property type="entry name" value="DNA HELICASE RECQ FAMILY MEMBER"/>
    <property type="match status" value="1"/>
</dbReference>
<dbReference type="RefSeq" id="XP_067717384.1">
    <property type="nucleotide sequence ID" value="XM_067861283.1"/>
</dbReference>
<dbReference type="Pfam" id="PF00270">
    <property type="entry name" value="DEAD"/>
    <property type="match status" value="1"/>
</dbReference>
<feature type="domain" description="Helicase C-terminal" evidence="14">
    <location>
        <begin position="1162"/>
        <end position="1308"/>
    </location>
</feature>
<gene>
    <name evidence="15" type="ORF">BcabD6B2_47500</name>
</gene>
<dbReference type="InterPro" id="IPR004589">
    <property type="entry name" value="DNA_helicase_ATP-dep_RecQ"/>
</dbReference>
<keyword evidence="4" id="KW-0378">Hydrolase</keyword>
<dbReference type="PANTHER" id="PTHR13710:SF153">
    <property type="entry name" value="RECQ-LIKE DNA HELICASE BLM"/>
    <property type="match status" value="1"/>
</dbReference>
<dbReference type="GO" id="GO:0003677">
    <property type="term" value="F:DNA binding"/>
    <property type="evidence" value="ECO:0007669"/>
    <property type="project" value="UniProtKB-KW"/>
</dbReference>
<evidence type="ECO:0000313" key="16">
    <source>
        <dbReference type="Proteomes" id="UP001497744"/>
    </source>
</evidence>
<keyword evidence="9" id="KW-0539">Nucleus</keyword>
<dbReference type="Pfam" id="PF09382">
    <property type="entry name" value="RQC"/>
    <property type="match status" value="1"/>
</dbReference>
<dbReference type="EMBL" id="BPLF01000004">
    <property type="protein sequence ID" value="GIX65315.1"/>
    <property type="molecule type" value="Genomic_DNA"/>
</dbReference>
<keyword evidence="16" id="KW-1185">Reference proteome</keyword>
<feature type="compositionally biased region" description="Basic and acidic residues" evidence="12">
    <location>
        <begin position="58"/>
        <end position="70"/>
    </location>
</feature>
<dbReference type="GO" id="GO:0005524">
    <property type="term" value="F:ATP binding"/>
    <property type="evidence" value="ECO:0007669"/>
    <property type="project" value="UniProtKB-KW"/>
</dbReference>
<dbReference type="GO" id="GO:0006260">
    <property type="term" value="P:DNA replication"/>
    <property type="evidence" value="ECO:0007669"/>
    <property type="project" value="InterPro"/>
</dbReference>
<organism evidence="15 16">
    <name type="scientific">Babesia caballi</name>
    <dbReference type="NCBI Taxonomy" id="5871"/>
    <lineage>
        <taxon>Eukaryota</taxon>
        <taxon>Sar</taxon>
        <taxon>Alveolata</taxon>
        <taxon>Apicomplexa</taxon>
        <taxon>Aconoidasida</taxon>
        <taxon>Piroplasmida</taxon>
        <taxon>Babesiidae</taxon>
        <taxon>Babesia</taxon>
    </lineage>
</organism>
<evidence type="ECO:0000256" key="10">
    <source>
        <dbReference type="ARBA" id="ARBA00034617"/>
    </source>
</evidence>
<evidence type="ECO:0000256" key="7">
    <source>
        <dbReference type="ARBA" id="ARBA00023125"/>
    </source>
</evidence>
<evidence type="ECO:0000256" key="6">
    <source>
        <dbReference type="ARBA" id="ARBA00022840"/>
    </source>
</evidence>
<evidence type="ECO:0000256" key="4">
    <source>
        <dbReference type="ARBA" id="ARBA00022801"/>
    </source>
</evidence>
<comment type="catalytic activity">
    <reaction evidence="10">
        <text>Couples ATP hydrolysis with the unwinding of duplex DNA by translocating in the 3'-5' direction.</text>
        <dbReference type="EC" id="5.6.2.4"/>
    </reaction>
</comment>
<dbReference type="GO" id="GO:0043138">
    <property type="term" value="F:3'-5' DNA helicase activity"/>
    <property type="evidence" value="ECO:0007669"/>
    <property type="project" value="UniProtKB-EC"/>
</dbReference>
<name>A0AAV4M0A0_BABCB</name>
<dbReference type="SUPFAM" id="SSF46785">
    <property type="entry name" value="Winged helix' DNA-binding domain"/>
    <property type="match status" value="1"/>
</dbReference>
<dbReference type="InterPro" id="IPR036388">
    <property type="entry name" value="WH-like_DNA-bd_sf"/>
</dbReference>
<evidence type="ECO:0000256" key="12">
    <source>
        <dbReference type="SAM" id="MobiDB-lite"/>
    </source>
</evidence>
<dbReference type="SMART" id="SM00487">
    <property type="entry name" value="DEXDc"/>
    <property type="match status" value="1"/>
</dbReference>
<feature type="domain" description="Helicase ATP-binding" evidence="13">
    <location>
        <begin position="964"/>
        <end position="1140"/>
    </location>
</feature>
<dbReference type="Proteomes" id="UP001497744">
    <property type="component" value="Unassembled WGS sequence"/>
</dbReference>
<dbReference type="GO" id="GO:0009378">
    <property type="term" value="F:four-way junction helicase activity"/>
    <property type="evidence" value="ECO:0007669"/>
    <property type="project" value="TreeGrafter"/>
</dbReference>
<feature type="region of interest" description="Disordered" evidence="12">
    <location>
        <begin position="545"/>
        <end position="601"/>
    </location>
</feature>
<dbReference type="Pfam" id="PF16124">
    <property type="entry name" value="RecQ_Zn_bind"/>
    <property type="match status" value="1"/>
</dbReference>
<feature type="region of interest" description="Disordered" evidence="12">
    <location>
        <begin position="177"/>
        <end position="206"/>
    </location>
</feature>
<dbReference type="GeneID" id="94196796"/>
<evidence type="ECO:0000256" key="1">
    <source>
        <dbReference type="ARBA" id="ARBA00004123"/>
    </source>
</evidence>
<dbReference type="GO" id="GO:0005694">
    <property type="term" value="C:chromosome"/>
    <property type="evidence" value="ECO:0007669"/>
    <property type="project" value="TreeGrafter"/>
</dbReference>
<dbReference type="Gene3D" id="3.40.50.300">
    <property type="entry name" value="P-loop containing nucleotide triphosphate hydrolases"/>
    <property type="match status" value="2"/>
</dbReference>
<evidence type="ECO:0000256" key="11">
    <source>
        <dbReference type="ARBA" id="ARBA00034808"/>
    </source>
</evidence>
<evidence type="ECO:0000313" key="15">
    <source>
        <dbReference type="EMBL" id="GIX65315.1"/>
    </source>
</evidence>
<feature type="region of interest" description="Disordered" evidence="12">
    <location>
        <begin position="320"/>
        <end position="348"/>
    </location>
</feature>
<proteinExistence type="inferred from homology"/>
<dbReference type="InterPro" id="IPR018982">
    <property type="entry name" value="RQC_domain"/>
</dbReference>
<dbReference type="SUPFAM" id="SSF52540">
    <property type="entry name" value="P-loop containing nucleoside triphosphate hydrolases"/>
    <property type="match status" value="1"/>
</dbReference>
<evidence type="ECO:0000256" key="8">
    <source>
        <dbReference type="ARBA" id="ARBA00023235"/>
    </source>
</evidence>
<keyword evidence="7" id="KW-0238">DNA-binding</keyword>
<keyword evidence="5 15" id="KW-0347">Helicase</keyword>
<feature type="compositionally biased region" description="Low complexity" evidence="12">
    <location>
        <begin position="1654"/>
        <end position="1674"/>
    </location>
</feature>
<reference evidence="15 16" key="1">
    <citation type="submission" date="2021-06" db="EMBL/GenBank/DDBJ databases">
        <title>Genome sequence of Babesia caballi.</title>
        <authorList>
            <person name="Yamagishi J."/>
            <person name="Kidaka T."/>
            <person name="Ochi A."/>
        </authorList>
    </citation>
    <scope>NUCLEOTIDE SEQUENCE [LARGE SCALE GENOMIC DNA]</scope>
    <source>
        <strain evidence="15">USDA-D6B2</strain>
    </source>
</reference>
<feature type="compositionally biased region" description="Basic residues" evidence="12">
    <location>
        <begin position="1"/>
        <end position="10"/>
    </location>
</feature>
<feature type="region of interest" description="Disordered" evidence="12">
    <location>
        <begin position="1579"/>
        <end position="1601"/>
    </location>
</feature>
<feature type="compositionally biased region" description="Polar residues" evidence="12">
    <location>
        <begin position="1639"/>
        <end position="1653"/>
    </location>
</feature>
<feature type="compositionally biased region" description="Basic and acidic residues" evidence="12">
    <location>
        <begin position="11"/>
        <end position="26"/>
    </location>
</feature>
<dbReference type="InterPro" id="IPR036390">
    <property type="entry name" value="WH_DNA-bd_sf"/>
</dbReference>